<dbReference type="AlphaFoldDB" id="Q1ZUG6"/>
<name>Q1ZUG6_PHOAS</name>
<reference evidence="2 3" key="1">
    <citation type="journal article" date="2009" name="Proc. Natl. Acad. Sci. U.S.A.">
        <title>The genomic basis of trophic strategy in marine bacteria.</title>
        <authorList>
            <person name="Lauro F.M."/>
            <person name="McDougald D."/>
            <person name="Thomas T."/>
            <person name="Williams T.J."/>
            <person name="Egan S."/>
            <person name="Rice S."/>
            <person name="DeMaere M.Z."/>
            <person name="Ting L."/>
            <person name="Ertan H."/>
            <person name="Johnson J."/>
            <person name="Ferriera S."/>
            <person name="Lapidus A."/>
            <person name="Anderson I."/>
            <person name="Kyrpides N."/>
            <person name="Munk A.C."/>
            <person name="Detter C."/>
            <person name="Han C.S."/>
            <person name="Brown M.V."/>
            <person name="Robb F.T."/>
            <person name="Kjelleberg S."/>
            <person name="Cavicchioli R."/>
        </authorList>
    </citation>
    <scope>NUCLEOTIDE SEQUENCE [LARGE SCALE GENOMIC DNA]</scope>
    <source>
        <strain evidence="2 3">S14</strain>
    </source>
</reference>
<evidence type="ECO:0000313" key="3">
    <source>
        <dbReference type="Proteomes" id="UP000001603"/>
    </source>
</evidence>
<dbReference type="RefSeq" id="WP_005366059.1">
    <property type="nucleotide sequence ID" value="NZ_CH902599.1"/>
</dbReference>
<proteinExistence type="predicted"/>
<evidence type="ECO:0000313" key="2">
    <source>
        <dbReference type="EMBL" id="EAS66444.1"/>
    </source>
</evidence>
<gene>
    <name evidence="2" type="ORF">VAS14_14044</name>
</gene>
<organism evidence="2 3">
    <name type="scientific">Photobacterium angustum (strain S14 / CCUG 15956)</name>
    <name type="common">Vibrio sp. (strain S14 / CCUG 15956)</name>
    <dbReference type="NCBI Taxonomy" id="314292"/>
    <lineage>
        <taxon>Bacteria</taxon>
        <taxon>Pseudomonadati</taxon>
        <taxon>Pseudomonadota</taxon>
        <taxon>Gammaproteobacteria</taxon>
        <taxon>Vibrionales</taxon>
        <taxon>Vibrionaceae</taxon>
        <taxon>Photobacterium</taxon>
    </lineage>
</organism>
<keyword evidence="1" id="KW-0812">Transmembrane</keyword>
<feature type="transmembrane region" description="Helical" evidence="1">
    <location>
        <begin position="117"/>
        <end position="139"/>
    </location>
</feature>
<comment type="caution">
    <text evidence="2">The sequence shown here is derived from an EMBL/GenBank/DDBJ whole genome shotgun (WGS) entry which is preliminary data.</text>
</comment>
<sequence length="187" mass="21575">MEEKYLVSITAKESVQESRSEGFLIRLKALWNSDPKPIFDHFRNIGIVAVIGLSSGFIREINLLESSSFLGNVLTFTWITLFILSATLMVINTRYAQISLNKFFFNQEKPRGFSKRFTASVVVWAYSLILFAVIVMYSVNSQIDKINNYSESVDRSKEVYLTTESINKLIEENERLRNTMQEFNGEK</sequence>
<evidence type="ECO:0000256" key="1">
    <source>
        <dbReference type="SAM" id="Phobius"/>
    </source>
</evidence>
<dbReference type="HOGENOM" id="CLU_1446398_0_0_6"/>
<keyword evidence="1" id="KW-1133">Transmembrane helix</keyword>
<feature type="transmembrane region" description="Helical" evidence="1">
    <location>
        <begin position="76"/>
        <end position="96"/>
    </location>
</feature>
<protein>
    <submittedName>
        <fullName evidence="2">Uncharacterized protein</fullName>
    </submittedName>
</protein>
<dbReference type="EMBL" id="AAOJ01000001">
    <property type="protein sequence ID" value="EAS66444.1"/>
    <property type="molecule type" value="Genomic_DNA"/>
</dbReference>
<accession>Q1ZUG6</accession>
<keyword evidence="1" id="KW-0472">Membrane</keyword>
<dbReference type="Proteomes" id="UP000001603">
    <property type="component" value="Unassembled WGS sequence"/>
</dbReference>